<evidence type="ECO:0000259" key="5">
    <source>
        <dbReference type="PROSITE" id="PS50893"/>
    </source>
</evidence>
<dbReference type="InterPro" id="IPR003439">
    <property type="entry name" value="ABC_transporter-like_ATP-bd"/>
</dbReference>
<keyword evidence="7" id="KW-1185">Reference proteome</keyword>
<evidence type="ECO:0000313" key="7">
    <source>
        <dbReference type="Proteomes" id="UP000198870"/>
    </source>
</evidence>
<keyword evidence="2" id="KW-0813">Transport</keyword>
<dbReference type="SUPFAM" id="SSF52540">
    <property type="entry name" value="P-loop containing nucleoside triphosphate hydrolases"/>
    <property type="match status" value="1"/>
</dbReference>
<dbReference type="OrthoDB" id="5429817at2"/>
<evidence type="ECO:0000313" key="6">
    <source>
        <dbReference type="EMBL" id="SCY22544.1"/>
    </source>
</evidence>
<dbReference type="InterPro" id="IPR050086">
    <property type="entry name" value="MetN_ABC_transporter-like"/>
</dbReference>
<dbReference type="GO" id="GO:0015424">
    <property type="term" value="F:ABC-type amino acid transporter activity"/>
    <property type="evidence" value="ECO:0007669"/>
    <property type="project" value="InterPro"/>
</dbReference>
<evidence type="ECO:0000256" key="2">
    <source>
        <dbReference type="ARBA" id="ARBA00022448"/>
    </source>
</evidence>
<dbReference type="FunFam" id="3.40.50.300:FF:000020">
    <property type="entry name" value="Amino acid ABC transporter ATP-binding component"/>
    <property type="match status" value="1"/>
</dbReference>
<name>A0A1G5E694_9BACT</name>
<protein>
    <submittedName>
        <fullName evidence="6">Amino acid ABC transporter ATP-binding protein, PAAT family</fullName>
    </submittedName>
</protein>
<feature type="domain" description="ABC transporter" evidence="5">
    <location>
        <begin position="17"/>
        <end position="261"/>
    </location>
</feature>
<dbReference type="EMBL" id="FMUX01000005">
    <property type="protein sequence ID" value="SCY22544.1"/>
    <property type="molecule type" value="Genomic_DNA"/>
</dbReference>
<dbReference type="STRING" id="419481.SAMN05216233_105199"/>
<dbReference type="CDD" id="cd03262">
    <property type="entry name" value="ABC_HisP_GlnQ"/>
    <property type="match status" value="1"/>
</dbReference>
<dbReference type="RefSeq" id="WP_092210359.1">
    <property type="nucleotide sequence ID" value="NZ_FMUX01000005.1"/>
</dbReference>
<comment type="similarity">
    <text evidence="1">Belongs to the ABC transporter superfamily.</text>
</comment>
<dbReference type="Pfam" id="PF00005">
    <property type="entry name" value="ABC_tran"/>
    <property type="match status" value="1"/>
</dbReference>
<dbReference type="AlphaFoldDB" id="A0A1G5E694"/>
<dbReference type="GO" id="GO:0016887">
    <property type="term" value="F:ATP hydrolysis activity"/>
    <property type="evidence" value="ECO:0007669"/>
    <property type="project" value="InterPro"/>
</dbReference>
<dbReference type="PROSITE" id="PS50893">
    <property type="entry name" value="ABC_TRANSPORTER_2"/>
    <property type="match status" value="1"/>
</dbReference>
<sequence length="266" mass="29133">MKTDNVTNPTPGNAPIISLSKITKRFGKTTAVDAVDLSVMPGEKVVIIGPSGSGKSTLLRAVNILEEIDDGDLIFEGRTVGYVEKKGKRVLDTQKNICALRAEIGMVFQHFHLFPHMTVLENIMEGPVTVQGKSREEAHIIAEDMLEKVGLSEKRKVYPATLSGGQKQRVAIARALAMKPKIMLFDEPTSALDPELVGEVFNTIKGLADEGMTMIIVTHQMGFAREIADRVIFMEKGQFVTEAPPDEFFGSCMTHSRVASFVDSIL</sequence>
<accession>A0A1G5E694</accession>
<dbReference type="PROSITE" id="PS00211">
    <property type="entry name" value="ABC_TRANSPORTER_1"/>
    <property type="match status" value="1"/>
</dbReference>
<dbReference type="Gene3D" id="3.40.50.300">
    <property type="entry name" value="P-loop containing nucleotide triphosphate hydrolases"/>
    <property type="match status" value="1"/>
</dbReference>
<dbReference type="SMART" id="SM00382">
    <property type="entry name" value="AAA"/>
    <property type="match status" value="1"/>
</dbReference>
<evidence type="ECO:0000256" key="3">
    <source>
        <dbReference type="ARBA" id="ARBA00022741"/>
    </source>
</evidence>
<proteinExistence type="inferred from homology"/>
<dbReference type="PANTHER" id="PTHR43166">
    <property type="entry name" value="AMINO ACID IMPORT ATP-BINDING PROTEIN"/>
    <property type="match status" value="1"/>
</dbReference>
<dbReference type="InterPro" id="IPR003593">
    <property type="entry name" value="AAA+_ATPase"/>
</dbReference>
<gene>
    <name evidence="6" type="ORF">SAMN05216233_105199</name>
</gene>
<dbReference type="PIRSF" id="PIRSF039085">
    <property type="entry name" value="ABC_ATPase_HisP"/>
    <property type="match status" value="1"/>
</dbReference>
<dbReference type="InterPro" id="IPR027417">
    <property type="entry name" value="P-loop_NTPase"/>
</dbReference>
<dbReference type="PANTHER" id="PTHR43166:SF4">
    <property type="entry name" value="PHOSPHONATES IMPORT ATP-BINDING PROTEIN PHNC"/>
    <property type="match status" value="1"/>
</dbReference>
<keyword evidence="3" id="KW-0547">Nucleotide-binding</keyword>
<organism evidence="6 7">
    <name type="scientific">Desulfoluna spongiiphila</name>
    <dbReference type="NCBI Taxonomy" id="419481"/>
    <lineage>
        <taxon>Bacteria</taxon>
        <taxon>Pseudomonadati</taxon>
        <taxon>Thermodesulfobacteriota</taxon>
        <taxon>Desulfobacteria</taxon>
        <taxon>Desulfobacterales</taxon>
        <taxon>Desulfolunaceae</taxon>
        <taxon>Desulfoluna</taxon>
    </lineage>
</organism>
<keyword evidence="4 6" id="KW-0067">ATP-binding</keyword>
<dbReference type="GO" id="GO:0005524">
    <property type="term" value="F:ATP binding"/>
    <property type="evidence" value="ECO:0007669"/>
    <property type="project" value="UniProtKB-KW"/>
</dbReference>
<evidence type="ECO:0000256" key="4">
    <source>
        <dbReference type="ARBA" id="ARBA00022840"/>
    </source>
</evidence>
<evidence type="ECO:0000256" key="1">
    <source>
        <dbReference type="ARBA" id="ARBA00005417"/>
    </source>
</evidence>
<dbReference type="InterPro" id="IPR017871">
    <property type="entry name" value="ABC_transporter-like_CS"/>
</dbReference>
<dbReference type="InterPro" id="IPR030679">
    <property type="entry name" value="ABC_ATPase_HisP-typ"/>
</dbReference>
<reference evidence="6 7" key="1">
    <citation type="submission" date="2016-10" db="EMBL/GenBank/DDBJ databases">
        <authorList>
            <person name="de Groot N.N."/>
        </authorList>
    </citation>
    <scope>NUCLEOTIDE SEQUENCE [LARGE SCALE GENOMIC DNA]</scope>
    <source>
        <strain evidence="6 7">AA1</strain>
    </source>
</reference>
<dbReference type="Proteomes" id="UP000198870">
    <property type="component" value="Unassembled WGS sequence"/>
</dbReference>